<dbReference type="EMBL" id="JAYFUM010000025">
    <property type="protein sequence ID" value="MEA5141246.1"/>
    <property type="molecule type" value="Genomic_DNA"/>
</dbReference>
<evidence type="ECO:0000313" key="2">
    <source>
        <dbReference type="EMBL" id="MEA5141246.1"/>
    </source>
</evidence>
<dbReference type="InterPro" id="IPR039060">
    <property type="entry name" value="Antitox_HigA"/>
</dbReference>
<proteinExistence type="predicted"/>
<protein>
    <submittedName>
        <fullName evidence="2">Transcriptional regulator</fullName>
    </submittedName>
</protein>
<dbReference type="InterPro" id="IPR010982">
    <property type="entry name" value="Lambda_DNA-bd_dom_sf"/>
</dbReference>
<feature type="domain" description="HTH cro/C1-type" evidence="1">
    <location>
        <begin position="77"/>
        <end position="130"/>
    </location>
</feature>
<dbReference type="Gene3D" id="1.10.260.40">
    <property type="entry name" value="lambda repressor-like DNA-binding domains"/>
    <property type="match status" value="1"/>
</dbReference>
<keyword evidence="3" id="KW-1185">Reference proteome</keyword>
<organism evidence="2 3">
    <name type="scientific">Arcicella rigui</name>
    <dbReference type="NCBI Taxonomy" id="797020"/>
    <lineage>
        <taxon>Bacteria</taxon>
        <taxon>Pseudomonadati</taxon>
        <taxon>Bacteroidota</taxon>
        <taxon>Cytophagia</taxon>
        <taxon>Cytophagales</taxon>
        <taxon>Flectobacillaceae</taxon>
        <taxon>Arcicella</taxon>
    </lineage>
</organism>
<dbReference type="Proteomes" id="UP001302949">
    <property type="component" value="Unassembled WGS sequence"/>
</dbReference>
<dbReference type="CDD" id="cd00093">
    <property type="entry name" value="HTH_XRE"/>
    <property type="match status" value="1"/>
</dbReference>
<dbReference type="PANTHER" id="PTHR40455:SF1">
    <property type="entry name" value="ANTITOXIN HIGA"/>
    <property type="match status" value="1"/>
</dbReference>
<comment type="caution">
    <text evidence="2">The sequence shown here is derived from an EMBL/GenBank/DDBJ whole genome shotgun (WGS) entry which is preliminary data.</text>
</comment>
<dbReference type="PANTHER" id="PTHR40455">
    <property type="entry name" value="ANTITOXIN HIGA"/>
    <property type="match status" value="1"/>
</dbReference>
<dbReference type="InterPro" id="IPR001387">
    <property type="entry name" value="Cro/C1-type_HTH"/>
</dbReference>
<evidence type="ECO:0000313" key="3">
    <source>
        <dbReference type="Proteomes" id="UP001302949"/>
    </source>
</evidence>
<dbReference type="Pfam" id="PF01381">
    <property type="entry name" value="HTH_3"/>
    <property type="match status" value="1"/>
</dbReference>
<evidence type="ECO:0000259" key="1">
    <source>
        <dbReference type="PROSITE" id="PS50943"/>
    </source>
</evidence>
<dbReference type="SUPFAM" id="SSF47413">
    <property type="entry name" value="lambda repressor-like DNA-binding domains"/>
    <property type="match status" value="1"/>
</dbReference>
<dbReference type="RefSeq" id="WP_323298401.1">
    <property type="nucleotide sequence ID" value="NZ_JAYFUM010000025.1"/>
</dbReference>
<dbReference type="SMART" id="SM00530">
    <property type="entry name" value="HTH_XRE"/>
    <property type="match status" value="1"/>
</dbReference>
<accession>A0ABU5QEI4</accession>
<gene>
    <name evidence="2" type="ORF">VB248_18985</name>
</gene>
<dbReference type="PROSITE" id="PS50943">
    <property type="entry name" value="HTH_CROC1"/>
    <property type="match status" value="1"/>
</dbReference>
<reference evidence="2 3" key="1">
    <citation type="submission" date="2023-12" db="EMBL/GenBank/DDBJ databases">
        <title>Novel species of the genus Arcicella isolated from rivers.</title>
        <authorList>
            <person name="Lu H."/>
        </authorList>
    </citation>
    <scope>NUCLEOTIDE SEQUENCE [LARGE SCALE GENOMIC DNA]</scope>
    <source>
        <strain evidence="2 3">KCTC 23307</strain>
    </source>
</reference>
<sequence>MKAPTINLDAIEIKPITNQADFERASALIDALIDADLIEDEATRNRALDILEAITILAIDYEKKHFPIEKLDPIESIKQRIEMLNLSQKEVAKYFGGENRVSEVLNRKRPLTLKMVKNLYHGLGIPAEVLLA</sequence>
<name>A0ABU5QEI4_9BACT</name>